<proteinExistence type="predicted"/>
<accession>A0ABW2UIL3</accession>
<dbReference type="InterPro" id="IPR002173">
    <property type="entry name" value="Carboh/pur_kinase_PfkB_CS"/>
</dbReference>
<protein>
    <submittedName>
        <fullName evidence="4">Carbohydrate kinase family protein</fullName>
        <ecNumber evidence="4">2.7.1.-</ecNumber>
    </submittedName>
</protein>
<dbReference type="PANTHER" id="PTHR10584">
    <property type="entry name" value="SUGAR KINASE"/>
    <property type="match status" value="1"/>
</dbReference>
<dbReference type="Gene3D" id="3.40.1190.20">
    <property type="match status" value="1"/>
</dbReference>
<sequence length="329" mass="33959">MPGIACAGVWLVDIVLTLDRWPAKSDLVHISSELAGPGGGAANVVLDLAAFDIGLPLHAVGLTGADAHAALLHDTCRAAGIDSRHLQMTPDAATAHTYVMNLSGDSRTFLYHPGANDLLAPEHVPVDALAQRGCRILYLGYLNLLARMDAILPDGRSGAAHLLAAARAAGMMTCVDLVSSDGPAFRATVEATATEIDYLFLNEIEAARATGVPRIEPQDRGALIAAGRRLLACGVRRAVILHSATCAIWLPRDGVPIHLPAESLAAHDIASPVGAGDAFCAGVILGLHEGWTPARALALGHRAAAAALRSPTATGGIPPLGTLLLQHPG</sequence>
<dbReference type="PANTHER" id="PTHR10584:SF166">
    <property type="entry name" value="RIBOKINASE"/>
    <property type="match status" value="1"/>
</dbReference>
<dbReference type="EMBL" id="JBHTFQ010000005">
    <property type="protein sequence ID" value="MFC7704529.1"/>
    <property type="molecule type" value="Genomic_DNA"/>
</dbReference>
<dbReference type="InterPro" id="IPR029056">
    <property type="entry name" value="Ribokinase-like"/>
</dbReference>
<gene>
    <name evidence="4" type="ORF">ACFQXB_10010</name>
</gene>
<name>A0ABW2UIL3_9RHOB</name>
<dbReference type="RefSeq" id="WP_377402964.1">
    <property type="nucleotide sequence ID" value="NZ_JBHTFQ010000005.1"/>
</dbReference>
<evidence type="ECO:0000259" key="3">
    <source>
        <dbReference type="Pfam" id="PF00294"/>
    </source>
</evidence>
<evidence type="ECO:0000313" key="4">
    <source>
        <dbReference type="EMBL" id="MFC7704529.1"/>
    </source>
</evidence>
<organism evidence="4 5">
    <name type="scientific">Plastorhodobacter daqingensis</name>
    <dbReference type="NCBI Taxonomy" id="1387281"/>
    <lineage>
        <taxon>Bacteria</taxon>
        <taxon>Pseudomonadati</taxon>
        <taxon>Pseudomonadota</taxon>
        <taxon>Alphaproteobacteria</taxon>
        <taxon>Rhodobacterales</taxon>
        <taxon>Paracoccaceae</taxon>
        <taxon>Plastorhodobacter</taxon>
    </lineage>
</organism>
<reference evidence="5" key="1">
    <citation type="journal article" date="2019" name="Int. J. Syst. Evol. Microbiol.">
        <title>The Global Catalogue of Microorganisms (GCM) 10K type strain sequencing project: providing services to taxonomists for standard genome sequencing and annotation.</title>
        <authorList>
            <consortium name="The Broad Institute Genomics Platform"/>
            <consortium name="The Broad Institute Genome Sequencing Center for Infectious Disease"/>
            <person name="Wu L."/>
            <person name="Ma J."/>
        </authorList>
    </citation>
    <scope>NUCLEOTIDE SEQUENCE [LARGE SCALE GENOMIC DNA]</scope>
    <source>
        <strain evidence="5">CGMCC 1.12750</strain>
    </source>
</reference>
<feature type="domain" description="Carbohydrate kinase PfkB" evidence="3">
    <location>
        <begin position="5"/>
        <end position="316"/>
    </location>
</feature>
<dbReference type="EC" id="2.7.1.-" evidence="4"/>
<evidence type="ECO:0000256" key="2">
    <source>
        <dbReference type="ARBA" id="ARBA00022777"/>
    </source>
</evidence>
<dbReference type="Proteomes" id="UP001596516">
    <property type="component" value="Unassembled WGS sequence"/>
</dbReference>
<keyword evidence="5" id="KW-1185">Reference proteome</keyword>
<evidence type="ECO:0000313" key="5">
    <source>
        <dbReference type="Proteomes" id="UP001596516"/>
    </source>
</evidence>
<keyword evidence="1 4" id="KW-0808">Transferase</keyword>
<dbReference type="SUPFAM" id="SSF53613">
    <property type="entry name" value="Ribokinase-like"/>
    <property type="match status" value="1"/>
</dbReference>
<keyword evidence="2 4" id="KW-0418">Kinase</keyword>
<dbReference type="PROSITE" id="PS00584">
    <property type="entry name" value="PFKB_KINASES_2"/>
    <property type="match status" value="1"/>
</dbReference>
<dbReference type="GO" id="GO:0016301">
    <property type="term" value="F:kinase activity"/>
    <property type="evidence" value="ECO:0007669"/>
    <property type="project" value="UniProtKB-KW"/>
</dbReference>
<evidence type="ECO:0000256" key="1">
    <source>
        <dbReference type="ARBA" id="ARBA00022679"/>
    </source>
</evidence>
<dbReference type="InterPro" id="IPR011611">
    <property type="entry name" value="PfkB_dom"/>
</dbReference>
<dbReference type="Pfam" id="PF00294">
    <property type="entry name" value="PfkB"/>
    <property type="match status" value="1"/>
</dbReference>
<comment type="caution">
    <text evidence="4">The sequence shown here is derived from an EMBL/GenBank/DDBJ whole genome shotgun (WGS) entry which is preliminary data.</text>
</comment>